<name>X2KWU4_9ORTH</name>
<organism evidence="1">
    <name type="scientific">Oxya chinensis</name>
    <dbReference type="NCBI Taxonomy" id="165482"/>
    <lineage>
        <taxon>Eukaryota</taxon>
        <taxon>Metazoa</taxon>
        <taxon>Ecdysozoa</taxon>
        <taxon>Arthropoda</taxon>
        <taxon>Hexapoda</taxon>
        <taxon>Insecta</taxon>
        <taxon>Pterygota</taxon>
        <taxon>Neoptera</taxon>
        <taxon>Polyneoptera</taxon>
        <taxon>Orthoptera</taxon>
        <taxon>Caelifera</taxon>
        <taxon>Acrididea</taxon>
        <taxon>Acridomorpha</taxon>
        <taxon>Acridoidea</taxon>
        <taxon>Acrididae</taxon>
        <taxon>Oxyinae</taxon>
        <taxon>Oxya</taxon>
    </lineage>
</organism>
<sequence>MSSPCCDVCKDTCKEEEKCGKQCKCPETCKCCQSGKEETKGSPCECKQGDDAPCVCPENSCKCE</sequence>
<proteinExistence type="predicted"/>
<reference evidence="1" key="1">
    <citation type="journal article" date="2014" name="PLoS ONE">
        <title>Two Metallothionein Genes in Oxya chinensis: Molecular Characteristics, Expression Patterns and Roles in Heavy Metal Stress.</title>
        <authorList>
            <person name="Liu Y."/>
            <person name="Wu H."/>
            <person name="Kou L."/>
            <person name="Liu X."/>
            <person name="Zhang J."/>
            <person name="Guo Y."/>
            <person name="Ma E."/>
        </authorList>
    </citation>
    <scope>NUCLEOTIDE SEQUENCE</scope>
</reference>
<gene>
    <name evidence="1" type="primary">MT2</name>
</gene>
<evidence type="ECO:0000313" key="1">
    <source>
        <dbReference type="EMBL" id="AHN91824.1"/>
    </source>
</evidence>
<protein>
    <submittedName>
        <fullName evidence="1">Metallothionein</fullName>
    </submittedName>
</protein>
<dbReference type="EMBL" id="KJ153015">
    <property type="protein sequence ID" value="AHN91824.1"/>
    <property type="molecule type" value="Genomic_DNA"/>
</dbReference>
<accession>X2KWU4</accession>
<dbReference type="AlphaFoldDB" id="X2KWU4"/>